<dbReference type="PANTHER" id="PTHR30146:SF109">
    <property type="entry name" value="HTH-TYPE TRANSCRIPTIONAL REGULATOR GALS"/>
    <property type="match status" value="1"/>
</dbReference>
<evidence type="ECO:0000313" key="6">
    <source>
        <dbReference type="Proteomes" id="UP001501295"/>
    </source>
</evidence>
<organism evidence="5 6">
    <name type="scientific">Frondihabitans cladoniiphilus</name>
    <dbReference type="NCBI Taxonomy" id="715785"/>
    <lineage>
        <taxon>Bacteria</taxon>
        <taxon>Bacillati</taxon>
        <taxon>Actinomycetota</taxon>
        <taxon>Actinomycetes</taxon>
        <taxon>Micrococcales</taxon>
        <taxon>Microbacteriaceae</taxon>
        <taxon>Frondihabitans</taxon>
    </lineage>
</organism>
<evidence type="ECO:0000256" key="1">
    <source>
        <dbReference type="ARBA" id="ARBA00023015"/>
    </source>
</evidence>
<evidence type="ECO:0000259" key="4">
    <source>
        <dbReference type="Pfam" id="PF13377"/>
    </source>
</evidence>
<dbReference type="GO" id="GO:0003677">
    <property type="term" value="F:DNA binding"/>
    <property type="evidence" value="ECO:0007669"/>
    <property type="project" value="UniProtKB-KW"/>
</dbReference>
<keyword evidence="3" id="KW-0804">Transcription</keyword>
<evidence type="ECO:0000313" key="5">
    <source>
        <dbReference type="EMBL" id="GAA4671777.1"/>
    </source>
</evidence>
<dbReference type="InterPro" id="IPR046335">
    <property type="entry name" value="LacI/GalR-like_sensor"/>
</dbReference>
<dbReference type="Pfam" id="PF13377">
    <property type="entry name" value="Peripla_BP_3"/>
    <property type="match status" value="1"/>
</dbReference>
<evidence type="ECO:0000256" key="2">
    <source>
        <dbReference type="ARBA" id="ARBA00023125"/>
    </source>
</evidence>
<protein>
    <submittedName>
        <fullName evidence="5">LacI family DNA-binding transcriptional regulator</fullName>
    </submittedName>
</protein>
<dbReference type="PANTHER" id="PTHR30146">
    <property type="entry name" value="LACI-RELATED TRANSCRIPTIONAL REPRESSOR"/>
    <property type="match status" value="1"/>
</dbReference>
<comment type="caution">
    <text evidence="5">The sequence shown here is derived from an EMBL/GenBank/DDBJ whole genome shotgun (WGS) entry which is preliminary data.</text>
</comment>
<feature type="domain" description="Transcriptional regulator LacI/GalR-like sensor" evidence="4">
    <location>
        <begin position="129"/>
        <end position="285"/>
    </location>
</feature>
<sequence length="294" mass="31780">MADLKYVPNMMARTFRSGRASVIGIAVPDIGDPFFAAIIRSVDREARVRGMSTAVTSLGGDPALEQHTLEALLRLQVNGLVLAPISDDQSYLGPWLENMPAVFIDRAPSKITADSFVEDDFGGAFLATRHLFELGHRRIAFVGDEASVVTTGQRLRGYLAAVDELGLGEHPELIRRAATEDAAEAVTSLLAEPDAPTAIFSSNARTSLEVFPALQRSDRTDVALISFGDFPMAAALQPSVSVIDQDPDRLGRLATERLFARLETPSKRLKRTTVLPVTLIERGSSKVPARPSAD</sequence>
<name>A0ABP8VVR6_9MICO</name>
<accession>A0ABP8VVR6</accession>
<dbReference type="CDD" id="cd06267">
    <property type="entry name" value="PBP1_LacI_sugar_binding-like"/>
    <property type="match status" value="1"/>
</dbReference>
<keyword evidence="6" id="KW-1185">Reference proteome</keyword>
<evidence type="ECO:0000256" key="3">
    <source>
        <dbReference type="ARBA" id="ARBA00023163"/>
    </source>
</evidence>
<dbReference type="InterPro" id="IPR028082">
    <property type="entry name" value="Peripla_BP_I"/>
</dbReference>
<dbReference type="Gene3D" id="3.40.50.2300">
    <property type="match status" value="2"/>
</dbReference>
<dbReference type="Proteomes" id="UP001501295">
    <property type="component" value="Unassembled WGS sequence"/>
</dbReference>
<dbReference type="SUPFAM" id="SSF53822">
    <property type="entry name" value="Periplasmic binding protein-like I"/>
    <property type="match status" value="1"/>
</dbReference>
<gene>
    <name evidence="5" type="ORF">GCM10025780_14560</name>
</gene>
<keyword evidence="1" id="KW-0805">Transcription regulation</keyword>
<dbReference type="EMBL" id="BAABLM010000002">
    <property type="protein sequence ID" value="GAA4671777.1"/>
    <property type="molecule type" value="Genomic_DNA"/>
</dbReference>
<keyword evidence="2 5" id="KW-0238">DNA-binding</keyword>
<proteinExistence type="predicted"/>
<reference evidence="6" key="1">
    <citation type="journal article" date="2019" name="Int. J. Syst. Evol. Microbiol.">
        <title>The Global Catalogue of Microorganisms (GCM) 10K type strain sequencing project: providing services to taxonomists for standard genome sequencing and annotation.</title>
        <authorList>
            <consortium name="The Broad Institute Genomics Platform"/>
            <consortium name="The Broad Institute Genome Sequencing Center for Infectious Disease"/>
            <person name="Wu L."/>
            <person name="Ma J."/>
        </authorList>
    </citation>
    <scope>NUCLEOTIDE SEQUENCE [LARGE SCALE GENOMIC DNA]</scope>
    <source>
        <strain evidence="6">JCM 18956</strain>
    </source>
</reference>